<dbReference type="Proteomes" id="UP001207654">
    <property type="component" value="Unassembled WGS sequence"/>
</dbReference>
<keyword evidence="2" id="KW-0012">Acyltransferase</keyword>
<dbReference type="PROSITE" id="PS51186">
    <property type="entry name" value="GNAT"/>
    <property type="match status" value="1"/>
</dbReference>
<dbReference type="InterPro" id="IPR000182">
    <property type="entry name" value="GNAT_dom"/>
</dbReference>
<dbReference type="Gene3D" id="3.40.630.30">
    <property type="match status" value="1"/>
</dbReference>
<organism evidence="4 5">
    <name type="scientific">Archangium lansingense</name>
    <dbReference type="NCBI Taxonomy" id="2995310"/>
    <lineage>
        <taxon>Bacteria</taxon>
        <taxon>Pseudomonadati</taxon>
        <taxon>Myxococcota</taxon>
        <taxon>Myxococcia</taxon>
        <taxon>Myxococcales</taxon>
        <taxon>Cystobacterineae</taxon>
        <taxon>Archangiaceae</taxon>
        <taxon>Archangium</taxon>
    </lineage>
</organism>
<protein>
    <submittedName>
        <fullName evidence="4">GNAT family N-acetyltransferase</fullName>
    </submittedName>
</protein>
<dbReference type="EMBL" id="JAPNKA010000001">
    <property type="protein sequence ID" value="MCY1080217.1"/>
    <property type="molecule type" value="Genomic_DNA"/>
</dbReference>
<dbReference type="RefSeq" id="WP_267538891.1">
    <property type="nucleotide sequence ID" value="NZ_JAPNKA010000001.1"/>
</dbReference>
<dbReference type="CDD" id="cd04301">
    <property type="entry name" value="NAT_SF"/>
    <property type="match status" value="1"/>
</dbReference>
<dbReference type="InterPro" id="IPR050832">
    <property type="entry name" value="Bact_Acetyltransf"/>
</dbReference>
<dbReference type="PANTHER" id="PTHR43877">
    <property type="entry name" value="AMINOALKYLPHOSPHONATE N-ACETYLTRANSFERASE-RELATED-RELATED"/>
    <property type="match status" value="1"/>
</dbReference>
<reference evidence="4 5" key="1">
    <citation type="submission" date="2022-11" db="EMBL/GenBank/DDBJ databases">
        <title>Minimal conservation of predation-associated metabolite biosynthetic gene clusters underscores biosynthetic potential of Myxococcota including descriptions for ten novel species: Archangium lansinium sp. nov., Myxococcus landrumus sp. nov., Nannocystis bai.</title>
        <authorList>
            <person name="Ahearne A."/>
            <person name="Stevens C."/>
            <person name="Phillips K."/>
        </authorList>
    </citation>
    <scope>NUCLEOTIDE SEQUENCE [LARGE SCALE GENOMIC DNA]</scope>
    <source>
        <strain evidence="4 5">MIWBW</strain>
    </source>
</reference>
<name>A0ABT4AEW0_9BACT</name>
<dbReference type="SUPFAM" id="SSF55729">
    <property type="entry name" value="Acyl-CoA N-acyltransferases (Nat)"/>
    <property type="match status" value="1"/>
</dbReference>
<dbReference type="Pfam" id="PF00583">
    <property type="entry name" value="Acetyltransf_1"/>
    <property type="match status" value="1"/>
</dbReference>
<keyword evidence="1" id="KW-0808">Transferase</keyword>
<evidence type="ECO:0000313" key="4">
    <source>
        <dbReference type="EMBL" id="MCY1080217.1"/>
    </source>
</evidence>
<gene>
    <name evidence="4" type="ORF">OV287_37775</name>
</gene>
<evidence type="ECO:0000259" key="3">
    <source>
        <dbReference type="PROSITE" id="PS51186"/>
    </source>
</evidence>
<dbReference type="InterPro" id="IPR016181">
    <property type="entry name" value="Acyl_CoA_acyltransferase"/>
</dbReference>
<evidence type="ECO:0000256" key="1">
    <source>
        <dbReference type="ARBA" id="ARBA00022679"/>
    </source>
</evidence>
<keyword evidence="5" id="KW-1185">Reference proteome</keyword>
<evidence type="ECO:0000256" key="2">
    <source>
        <dbReference type="ARBA" id="ARBA00023315"/>
    </source>
</evidence>
<sequence>MAQPFDIRPFQPADLPAMQEIRRLAFEPVFQSFRDIVGEEIGKRAFADADAEQSQLLETLCGTGSVHQVFVATVGDEVVGFVTYSLDEKKQIGEIGLNAMHPEHARQGIGAAMYEFVLERMKSAGMKVATVGTGGDPSHAPARRAYEKVGFGPAIPSVYLYRLLF</sequence>
<evidence type="ECO:0000313" key="5">
    <source>
        <dbReference type="Proteomes" id="UP001207654"/>
    </source>
</evidence>
<accession>A0ABT4AEW0</accession>
<feature type="domain" description="N-acetyltransferase" evidence="3">
    <location>
        <begin position="5"/>
        <end position="165"/>
    </location>
</feature>
<proteinExistence type="predicted"/>
<comment type="caution">
    <text evidence="4">The sequence shown here is derived from an EMBL/GenBank/DDBJ whole genome shotgun (WGS) entry which is preliminary data.</text>
</comment>